<dbReference type="PANTHER" id="PTHR37490">
    <property type="entry name" value="EXPRESSED PROTEIN"/>
    <property type="match status" value="1"/>
</dbReference>
<keyword evidence="4" id="KW-1185">Reference proteome</keyword>
<evidence type="ECO:0000313" key="3">
    <source>
        <dbReference type="EMBL" id="CAH0365198.1"/>
    </source>
</evidence>
<name>A0A8J2S4T8_9STRA</name>
<feature type="transmembrane region" description="Helical" evidence="2">
    <location>
        <begin position="21"/>
        <end position="40"/>
    </location>
</feature>
<protein>
    <submittedName>
        <fullName evidence="3">Uncharacterized protein</fullName>
    </submittedName>
</protein>
<evidence type="ECO:0000313" key="4">
    <source>
        <dbReference type="Proteomes" id="UP000789595"/>
    </source>
</evidence>
<gene>
    <name evidence="3" type="ORF">PECAL_1P16240</name>
</gene>
<keyword evidence="2" id="KW-1133">Transmembrane helix</keyword>
<accession>A0A8J2S4T8</accession>
<dbReference type="InterPro" id="IPR021838">
    <property type="entry name" value="DUF3431"/>
</dbReference>
<dbReference type="Pfam" id="PF11913">
    <property type="entry name" value="DUF3431"/>
    <property type="match status" value="1"/>
</dbReference>
<dbReference type="EMBL" id="CAKKNE010000001">
    <property type="protein sequence ID" value="CAH0365198.1"/>
    <property type="molecule type" value="Genomic_DNA"/>
</dbReference>
<keyword evidence="2" id="KW-0472">Membrane</keyword>
<comment type="caution">
    <text evidence="3">The sequence shown here is derived from an EMBL/GenBank/DDBJ whole genome shotgun (WGS) entry which is preliminary data.</text>
</comment>
<dbReference type="PANTHER" id="PTHR37490:SF2">
    <property type="match status" value="1"/>
</dbReference>
<dbReference type="AlphaFoldDB" id="A0A8J2S4T8"/>
<organism evidence="3 4">
    <name type="scientific">Pelagomonas calceolata</name>
    <dbReference type="NCBI Taxonomy" id="35677"/>
    <lineage>
        <taxon>Eukaryota</taxon>
        <taxon>Sar</taxon>
        <taxon>Stramenopiles</taxon>
        <taxon>Ochrophyta</taxon>
        <taxon>Pelagophyceae</taxon>
        <taxon>Pelagomonadales</taxon>
        <taxon>Pelagomonadaceae</taxon>
        <taxon>Pelagomonas</taxon>
    </lineage>
</organism>
<reference evidence="3" key="1">
    <citation type="submission" date="2021-11" db="EMBL/GenBank/DDBJ databases">
        <authorList>
            <consortium name="Genoscope - CEA"/>
            <person name="William W."/>
        </authorList>
    </citation>
    <scope>NUCLEOTIDE SEQUENCE</scope>
</reference>
<sequence>MAALGELRRRGSHQKRKPSARRLRAPLAALAAIAAIVYVAKRPAPSSPFHRPRTDEEKAQERKKLARHPLFAFKRRTELWERWPDGTLGMVVSAYRDDLAWLRNVEAIGIRTHVYGRPGAEAPNANDQLPVNRGDEAAAYFRYLVDHYDDLPEYVMFVHGHEYAYHAPTSMATTCRLDVPAAVEAMGGFASLNHDKRGRTVRKYADRLMPAPWSPAFLARALAELYGTAEQPPVSTPTKLAFPASAQFAASRNAIRTRPRAFYARAYNLSTAATPETCRGRTCGGYFFEQQYHYIFGRAWDFDDGVRVDYARWKVRIES</sequence>
<proteinExistence type="predicted"/>
<feature type="region of interest" description="Disordered" evidence="1">
    <location>
        <begin position="1"/>
        <end position="23"/>
    </location>
</feature>
<keyword evidence="2" id="KW-0812">Transmembrane</keyword>
<dbReference type="OrthoDB" id="426718at2759"/>
<evidence type="ECO:0000256" key="2">
    <source>
        <dbReference type="SAM" id="Phobius"/>
    </source>
</evidence>
<feature type="compositionally biased region" description="Basic residues" evidence="1">
    <location>
        <begin position="10"/>
        <end position="23"/>
    </location>
</feature>
<evidence type="ECO:0000256" key="1">
    <source>
        <dbReference type="SAM" id="MobiDB-lite"/>
    </source>
</evidence>
<dbReference type="Proteomes" id="UP000789595">
    <property type="component" value="Unassembled WGS sequence"/>
</dbReference>